<gene>
    <name evidence="1" type="ORF">AN396_01770</name>
</gene>
<dbReference type="Proteomes" id="UP000188605">
    <property type="component" value="Unassembled WGS sequence"/>
</dbReference>
<sequence>MESIQLALDQIPFLKVPMIEARDILDMFVVAFVIYRLIIWIKDTRTWALLKGLASLGLIALAAYIIGLNTVWFIISNLTTFGIIAILVLFQPELRRALEQLGQGKILSSILSMNEKEEAEGLEDDIIVSIAKATMQMAKVKTGALIVIEEKINLEDIVRTGIPIDAVISSELLVNIFEKNTPLHDGAVVICKNRITAATCLLPLSDNNQISKELGTRHRAAIGITEISDAGVIVVSEETGNVSYVKNGHIKRDLNAESVIKILGSSKNKPINQIKLPRWKVKNKHE</sequence>
<proteinExistence type="predicted"/>
<accession>A0ACC8XGC9</accession>
<evidence type="ECO:0000313" key="2">
    <source>
        <dbReference type="Proteomes" id="UP000188605"/>
    </source>
</evidence>
<reference evidence="1" key="1">
    <citation type="submission" date="2016-08" db="EMBL/GenBank/DDBJ databases">
        <authorList>
            <person name="Ngugi D.K."/>
            <person name="Miyake S."/>
            <person name="Stingl U."/>
        </authorList>
    </citation>
    <scope>NUCLEOTIDE SEQUENCE</scope>
    <source>
        <strain evidence="1">SCG-B11WGA-EpuloA1</strain>
    </source>
</reference>
<protein>
    <submittedName>
        <fullName evidence="1">TIGR00159 family protein</fullName>
    </submittedName>
</protein>
<keyword evidence="2" id="KW-1185">Reference proteome</keyword>
<name>A0ACC8XGC9_9FIRM</name>
<evidence type="ECO:0000313" key="1">
    <source>
        <dbReference type="EMBL" id="ONI42432.1"/>
    </source>
</evidence>
<comment type="caution">
    <text evidence="1">The sequence shown here is derived from an EMBL/GenBank/DDBJ whole genome shotgun (WGS) entry which is preliminary data.</text>
</comment>
<dbReference type="EMBL" id="LJDB01000013">
    <property type="protein sequence ID" value="ONI42432.1"/>
    <property type="molecule type" value="Genomic_DNA"/>
</dbReference>
<organism evidence="1 2">
    <name type="scientific">Candidatus Epulonipiscium fishelsonii</name>
    <dbReference type="NCBI Taxonomy" id="77094"/>
    <lineage>
        <taxon>Bacteria</taxon>
        <taxon>Bacillati</taxon>
        <taxon>Bacillota</taxon>
        <taxon>Clostridia</taxon>
        <taxon>Lachnospirales</taxon>
        <taxon>Lachnospiraceae</taxon>
        <taxon>Candidatus Epulonipiscium</taxon>
    </lineage>
</organism>